<dbReference type="AlphaFoldDB" id="A0A813D6Q1"/>
<keyword evidence="3" id="KW-1185">Reference proteome</keyword>
<gene>
    <name evidence="2" type="ORF">PGLA1383_LOCUS2989</name>
</gene>
<proteinExistence type="predicted"/>
<comment type="caution">
    <text evidence="2">The sequence shown here is derived from an EMBL/GenBank/DDBJ whole genome shotgun (WGS) entry which is preliminary data.</text>
</comment>
<evidence type="ECO:0000313" key="3">
    <source>
        <dbReference type="Proteomes" id="UP000654075"/>
    </source>
</evidence>
<accession>A0A813D6Q1</accession>
<evidence type="ECO:0000313" key="2">
    <source>
        <dbReference type="EMBL" id="CAE8584045.1"/>
    </source>
</evidence>
<dbReference type="EMBL" id="CAJNNV010000994">
    <property type="protein sequence ID" value="CAE8584045.1"/>
    <property type="molecule type" value="Genomic_DNA"/>
</dbReference>
<reference evidence="2" key="1">
    <citation type="submission" date="2021-02" db="EMBL/GenBank/DDBJ databases">
        <authorList>
            <person name="Dougan E. K."/>
            <person name="Rhodes N."/>
            <person name="Thang M."/>
            <person name="Chan C."/>
        </authorList>
    </citation>
    <scope>NUCLEOTIDE SEQUENCE</scope>
</reference>
<sequence>MKKKDSGIGDLLSIKFLDEEEIFEKIGFREILTAEQKVRLAKARPEGTLVFVPTTRVDFEKLAHEVKEFYADLDGYAYMVPTVDCAAIFVIFHYPVPDDLMIKIFADAKERVGPDNVISVPEFYTAGRIVEVRRHELVTAQPKYCQQSDEDGELASSTQPELQQSDEDGEPAPSTQPDLDDTPWLVAGKQDALKANRRVEKKISAQRHRSKMAGTARCAWREFCRDGDCIFIHTDEEMVFFDSHSGASPLRLLKTKDCKTPVKCASERLGKQKALWKVCNFRHAGEPALCKQCLGTPCIGSKCGKDFERAMMRHEDAKYEDLQQRNYIQKK</sequence>
<feature type="region of interest" description="Disordered" evidence="1">
    <location>
        <begin position="143"/>
        <end position="183"/>
    </location>
</feature>
<name>A0A813D6Q1_POLGL</name>
<dbReference type="Proteomes" id="UP000654075">
    <property type="component" value="Unassembled WGS sequence"/>
</dbReference>
<protein>
    <submittedName>
        <fullName evidence="2">Uncharacterized protein</fullName>
    </submittedName>
</protein>
<organism evidence="2 3">
    <name type="scientific">Polarella glacialis</name>
    <name type="common">Dinoflagellate</name>
    <dbReference type="NCBI Taxonomy" id="89957"/>
    <lineage>
        <taxon>Eukaryota</taxon>
        <taxon>Sar</taxon>
        <taxon>Alveolata</taxon>
        <taxon>Dinophyceae</taxon>
        <taxon>Suessiales</taxon>
        <taxon>Suessiaceae</taxon>
        <taxon>Polarella</taxon>
    </lineage>
</organism>
<evidence type="ECO:0000256" key="1">
    <source>
        <dbReference type="SAM" id="MobiDB-lite"/>
    </source>
</evidence>